<keyword evidence="2" id="KW-1185">Reference proteome</keyword>
<gene>
    <name evidence="1" type="ORF">ACFS5N_04865</name>
</gene>
<name>A0ABW5YAG1_9SPHI</name>
<proteinExistence type="predicted"/>
<sequence>MNINYYITSNVTIVKNVVYHSERPVFENRNAGLPAFLLSVYQHLELNYPKFYKMDNLSKLGLLATEVLLEDTDIKLYQAEEVGLVLSNANASLDSDQRYIQSVQDIPSPALFVYTLPNIMIGEICIRNNFKGEDAFFIFEKFDAGFVEQYVNNLLGSNVLQACICGWVDVLDDDYKAVLFWVEKTSRANAIPFSARNMDTIFDNLVIDKYK</sequence>
<dbReference type="Proteomes" id="UP001597557">
    <property type="component" value="Unassembled WGS sequence"/>
</dbReference>
<accession>A0ABW5YAG1</accession>
<organism evidence="1 2">
    <name type="scientific">Mucilaginibacter ximonensis</name>
    <dbReference type="NCBI Taxonomy" id="538021"/>
    <lineage>
        <taxon>Bacteria</taxon>
        <taxon>Pseudomonadati</taxon>
        <taxon>Bacteroidota</taxon>
        <taxon>Sphingobacteriia</taxon>
        <taxon>Sphingobacteriales</taxon>
        <taxon>Sphingobacteriaceae</taxon>
        <taxon>Mucilaginibacter</taxon>
    </lineage>
</organism>
<protein>
    <recommendedName>
        <fullName evidence="3">3-oxoacyl-ACP synthase</fullName>
    </recommendedName>
</protein>
<evidence type="ECO:0008006" key="3">
    <source>
        <dbReference type="Google" id="ProtNLM"/>
    </source>
</evidence>
<reference evidence="2" key="1">
    <citation type="journal article" date="2019" name="Int. J. Syst. Evol. Microbiol.">
        <title>The Global Catalogue of Microorganisms (GCM) 10K type strain sequencing project: providing services to taxonomists for standard genome sequencing and annotation.</title>
        <authorList>
            <consortium name="The Broad Institute Genomics Platform"/>
            <consortium name="The Broad Institute Genome Sequencing Center for Infectious Disease"/>
            <person name="Wu L."/>
            <person name="Ma J."/>
        </authorList>
    </citation>
    <scope>NUCLEOTIDE SEQUENCE [LARGE SCALE GENOMIC DNA]</scope>
    <source>
        <strain evidence="2">KCTC 22437</strain>
    </source>
</reference>
<comment type="caution">
    <text evidence="1">The sequence shown here is derived from an EMBL/GenBank/DDBJ whole genome shotgun (WGS) entry which is preliminary data.</text>
</comment>
<dbReference type="EMBL" id="JBHUPD010000001">
    <property type="protein sequence ID" value="MFD2871786.1"/>
    <property type="molecule type" value="Genomic_DNA"/>
</dbReference>
<evidence type="ECO:0000313" key="1">
    <source>
        <dbReference type="EMBL" id="MFD2871786.1"/>
    </source>
</evidence>
<dbReference type="RefSeq" id="WP_377182803.1">
    <property type="nucleotide sequence ID" value="NZ_JBHUPD010000001.1"/>
</dbReference>
<evidence type="ECO:0000313" key="2">
    <source>
        <dbReference type="Proteomes" id="UP001597557"/>
    </source>
</evidence>